<dbReference type="InterPro" id="IPR003660">
    <property type="entry name" value="HAMP_dom"/>
</dbReference>
<dbReference type="InterPro" id="IPR001789">
    <property type="entry name" value="Sig_transdc_resp-reg_receiver"/>
</dbReference>
<dbReference type="Pfam" id="PF00072">
    <property type="entry name" value="Response_reg"/>
    <property type="match status" value="2"/>
</dbReference>
<comment type="similarity">
    <text evidence="3">In the N-terminal section; belongs to the phytochrome family.</text>
</comment>
<evidence type="ECO:0000259" key="24">
    <source>
        <dbReference type="PROSITE" id="PS50109"/>
    </source>
</evidence>
<dbReference type="SMART" id="SM00448">
    <property type="entry name" value="REC"/>
    <property type="match status" value="2"/>
</dbReference>
<evidence type="ECO:0000256" key="1">
    <source>
        <dbReference type="ARBA" id="ARBA00000085"/>
    </source>
</evidence>
<dbReference type="NCBIfam" id="TIGR00229">
    <property type="entry name" value="sensory_box"/>
    <property type="match status" value="2"/>
</dbReference>
<keyword evidence="6" id="KW-1003">Cell membrane</keyword>
<dbReference type="InterPro" id="IPR035965">
    <property type="entry name" value="PAS-like_dom_sf"/>
</dbReference>
<dbReference type="InterPro" id="IPR005467">
    <property type="entry name" value="His_kinase_dom"/>
</dbReference>
<dbReference type="PROSITE" id="PS50110">
    <property type="entry name" value="RESPONSE_REGULATORY"/>
    <property type="match status" value="2"/>
</dbReference>
<keyword evidence="7 21" id="KW-0597">Phosphoprotein</keyword>
<dbReference type="CDD" id="cd12913">
    <property type="entry name" value="PDC1_MCP_like"/>
    <property type="match status" value="1"/>
</dbReference>
<dbReference type="GO" id="GO:0000155">
    <property type="term" value="F:phosphorelay sensor kinase activity"/>
    <property type="evidence" value="ECO:0007669"/>
    <property type="project" value="InterPro"/>
</dbReference>
<dbReference type="InterPro" id="IPR000014">
    <property type="entry name" value="PAS"/>
</dbReference>
<keyword evidence="15 23" id="KW-0472">Membrane</keyword>
<comment type="subcellular location">
    <subcellularLocation>
        <location evidence="2">Cell membrane</location>
        <topology evidence="2">Multi-pass membrane protein</topology>
    </subcellularLocation>
</comment>
<dbReference type="CDD" id="cd00088">
    <property type="entry name" value="HPT"/>
    <property type="match status" value="1"/>
</dbReference>
<dbReference type="GO" id="GO:0005886">
    <property type="term" value="C:plasma membrane"/>
    <property type="evidence" value="ECO:0007669"/>
    <property type="project" value="UniProtKB-SubCell"/>
</dbReference>
<dbReference type="FunFam" id="3.30.565.10:FF:000010">
    <property type="entry name" value="Sensor histidine kinase RcsC"/>
    <property type="match status" value="1"/>
</dbReference>
<evidence type="ECO:0000256" key="3">
    <source>
        <dbReference type="ARBA" id="ARBA00006402"/>
    </source>
</evidence>
<evidence type="ECO:0000259" key="29">
    <source>
        <dbReference type="PROSITE" id="PS50894"/>
    </source>
</evidence>
<evidence type="ECO:0000259" key="28">
    <source>
        <dbReference type="PROSITE" id="PS50885"/>
    </source>
</evidence>
<evidence type="ECO:0000313" key="31">
    <source>
        <dbReference type="Proteomes" id="UP000468766"/>
    </source>
</evidence>
<evidence type="ECO:0000256" key="22">
    <source>
        <dbReference type="SAM" id="Coils"/>
    </source>
</evidence>
<evidence type="ECO:0000256" key="2">
    <source>
        <dbReference type="ARBA" id="ARBA00004651"/>
    </source>
</evidence>
<dbReference type="InterPro" id="IPR001610">
    <property type="entry name" value="PAC"/>
</dbReference>
<dbReference type="SUPFAM" id="SSF47226">
    <property type="entry name" value="Histidine-containing phosphotransfer domain, HPT domain"/>
    <property type="match status" value="1"/>
</dbReference>
<keyword evidence="12" id="KW-0067">ATP-binding</keyword>
<evidence type="ECO:0000259" key="27">
    <source>
        <dbReference type="PROSITE" id="PS50113"/>
    </source>
</evidence>
<evidence type="ECO:0000256" key="5">
    <source>
        <dbReference type="ARBA" id="ARBA00018672"/>
    </source>
</evidence>
<dbReference type="PROSITE" id="PS50109">
    <property type="entry name" value="HIS_KIN"/>
    <property type="match status" value="1"/>
</dbReference>
<dbReference type="InterPro" id="IPR036641">
    <property type="entry name" value="HPT_dom_sf"/>
</dbReference>
<dbReference type="InterPro" id="IPR029151">
    <property type="entry name" value="Sensor-like_sf"/>
</dbReference>
<evidence type="ECO:0000259" key="25">
    <source>
        <dbReference type="PROSITE" id="PS50110"/>
    </source>
</evidence>
<dbReference type="SUPFAM" id="SSF103190">
    <property type="entry name" value="Sensory domain-like"/>
    <property type="match status" value="1"/>
</dbReference>
<dbReference type="EMBL" id="WBXO01000003">
    <property type="protein sequence ID" value="KAB2953451.1"/>
    <property type="molecule type" value="Genomic_DNA"/>
</dbReference>
<dbReference type="InterPro" id="IPR008207">
    <property type="entry name" value="Sig_transdc_His_kin_Hpt_dom"/>
</dbReference>
<feature type="coiled-coil region" evidence="22">
    <location>
        <begin position="391"/>
        <end position="418"/>
    </location>
</feature>
<evidence type="ECO:0000256" key="21">
    <source>
        <dbReference type="PROSITE-ProRule" id="PRU00169"/>
    </source>
</evidence>
<evidence type="ECO:0000256" key="10">
    <source>
        <dbReference type="ARBA" id="ARBA00022741"/>
    </source>
</evidence>
<accession>A0A6I0EYG3</accession>
<feature type="modified residue" description="Phosphohistidine" evidence="20">
    <location>
        <position position="1279"/>
    </location>
</feature>
<dbReference type="Gene3D" id="3.30.450.20">
    <property type="entry name" value="PAS domain"/>
    <property type="match status" value="4"/>
</dbReference>
<proteinExistence type="inferred from homology"/>
<feature type="modified residue" description="4-aspartylphosphate" evidence="21">
    <location>
        <position position="986"/>
    </location>
</feature>
<dbReference type="InterPro" id="IPR011006">
    <property type="entry name" value="CheY-like_superfamily"/>
</dbReference>
<dbReference type="Pfam" id="PF01627">
    <property type="entry name" value="Hpt"/>
    <property type="match status" value="1"/>
</dbReference>
<evidence type="ECO:0000256" key="9">
    <source>
        <dbReference type="ARBA" id="ARBA00022692"/>
    </source>
</evidence>
<feature type="domain" description="PAS" evidence="26">
    <location>
        <begin position="422"/>
        <end position="466"/>
    </location>
</feature>
<reference evidence="30 31" key="1">
    <citation type="submission" date="2019-10" db="EMBL/GenBank/DDBJ databases">
        <title>Whole-genome sequence of the extremophile Heliorestis acidaminivorans DSM 24790.</title>
        <authorList>
            <person name="Kyndt J.A."/>
            <person name="Meyer T.E."/>
        </authorList>
    </citation>
    <scope>NUCLEOTIDE SEQUENCE [LARGE SCALE GENOMIC DNA]</scope>
    <source>
        <strain evidence="30 31">DSM 24790</strain>
    </source>
</reference>
<dbReference type="CDD" id="cd00130">
    <property type="entry name" value="PAS"/>
    <property type="match status" value="2"/>
</dbReference>
<comment type="subunit">
    <text evidence="17">At low DSF concentrations, interacts with RpfF.</text>
</comment>
<feature type="domain" description="Response regulatory" evidence="25">
    <location>
        <begin position="1078"/>
        <end position="1196"/>
    </location>
</feature>
<dbReference type="CDD" id="cd00082">
    <property type="entry name" value="HisKA"/>
    <property type="match status" value="1"/>
</dbReference>
<evidence type="ECO:0000256" key="18">
    <source>
        <dbReference type="ARBA" id="ARBA00068150"/>
    </source>
</evidence>
<feature type="domain" description="Response regulatory" evidence="25">
    <location>
        <begin position="933"/>
        <end position="1054"/>
    </location>
</feature>
<feature type="transmembrane region" description="Helical" evidence="23">
    <location>
        <begin position="12"/>
        <end position="31"/>
    </location>
</feature>
<keyword evidence="11" id="KW-0418">Kinase</keyword>
<feature type="domain" description="PAS" evidence="26">
    <location>
        <begin position="548"/>
        <end position="620"/>
    </location>
</feature>
<dbReference type="Pfam" id="PF22673">
    <property type="entry name" value="MCP-like_PDC_1"/>
    <property type="match status" value="1"/>
</dbReference>
<evidence type="ECO:0000256" key="13">
    <source>
        <dbReference type="ARBA" id="ARBA00022989"/>
    </source>
</evidence>
<name>A0A6I0EYG3_9FIRM</name>
<evidence type="ECO:0000256" key="20">
    <source>
        <dbReference type="PROSITE-ProRule" id="PRU00110"/>
    </source>
</evidence>
<dbReference type="InterPro" id="IPR003661">
    <property type="entry name" value="HisK_dim/P_dom"/>
</dbReference>
<feature type="modified residue" description="4-aspartylphosphate" evidence="21">
    <location>
        <position position="1131"/>
    </location>
</feature>
<dbReference type="SUPFAM" id="SSF55874">
    <property type="entry name" value="ATPase domain of HSP90 chaperone/DNA topoisomerase II/histidine kinase"/>
    <property type="match status" value="1"/>
</dbReference>
<sequence>MIGPQKIRRGLFFRIAMTMFFIIILFSYAVLEFIINPAMERVADSEIRQSSTEIQDKVDEFFSSAERQLFTARDYTLYGFLAEDDLNTFTELFMPALRHNEALSALFLAREDSQERILFQDVSGWRSRLTFPERYPGTATWLYWDDEGKLFEEKQITSDYDCRTRPWFIGAMSIGEEEVFWTDPYIFFTKEEPGITASLPFKDQKGTQYVLGIDVSLRDLSRLTSSTTIGERGYVAVLDREGKVIGLPSFDSLPQPMDQSLVVHTVAELGDDSLLAGYSSWSKGEWKANELIRYSSNGEVWLALFTPITLGKHNFFVATFVPESQFAHERERWLLAMTLLMVTVIGLSFLLSNEISKRISKPLRQLLEQSERIGNLDFSPTPFKKTEWEEINRLADAQEEMRRMIREATENLEDTVRARTFELHKLSQAIEQNPVTIVITDKDGTIEYVNPNFCKITGYSQEEAIGANPRILKSDLTPQSLFKELWTNIKAGQEWRGELINKKKNGELYWENLVIAPLTDEKGEITHFVAIQEDISDLKKAQKDLLDQLAFIEKLIDDIPNPIFYRDSDGKFLGCNKAYEAALGVKGVELIGKTTFDMDFFPKEYRDHYEQQVERVIREGTVFHDSLQLPFSDGKLHDVLFWISGFRLSDGSPGGLTGIIVDVSELRQKEEELRQARREAEEATEAKSMFLANMSHEIRTPMNAIIGMAYLTLKTELTAKQRDYVGKIYNAGTALLQIINDILDFSKIESDNLSMEQIDFFLDDVMQTVVDFNCSKASEKGLEFLYHIPADLPRNLVGDPLRLGQVLTNLVNNALKFTSEGLVSVDVQLLERKNNKVQLQFNVSDTGIGLSPEVADKLFQPFTQADGSTTRKHGGTGLGLSISKRLVEMMDGTIGVESKLGVGSRFTFNVWFELSEVQQQERTIIPEVLNNMRMLVVDDNPMAQEILIEYLQSAGFRVDAAVSGEEALAILQREQQIDPFGLIFLDWQMPGINGLEVARLIKESYDSASMPAIVMISAFDREELRQKTEELSLEGLLIKPIGQSMLIDKIVEIFAPAKGSMLNSFLIREVDYNLAGLQVLLAEDNEVNQQIAVELLQGQGISVDVVATGKEAVDKIFSTDENNFYDLVLLDLEMPEMDGFEAAQIINKAYPDLPLIALTAWAMERERDRCFAVGMKGHVLKPIDPQVLFTTLAKFNPHKGIGKEFLPTRPFSRGTEPIDSDLQSIRGIDAEEGLKRLVGNGSLYKKLLRQFAENQKEAPAILREALRENDKALATRIAHTVKGVAANLGAYEVSKASAAIEESLRKSEKEAPLPEDFQELLHQFSQQLEQVIEGIQSQLREESAPKAQIDYAKVAPQLAKLKTFLSEYDSEAIDFFDSQREGLLQHCKVDAIVQLEKAIKNFEFDKALSILSDLDVGDRES</sequence>
<feature type="domain" description="PAC" evidence="27">
    <location>
        <begin position="623"/>
        <end position="675"/>
    </location>
</feature>
<feature type="domain" description="HAMP" evidence="28">
    <location>
        <begin position="357"/>
        <end position="410"/>
    </location>
</feature>
<dbReference type="Pfam" id="PF08448">
    <property type="entry name" value="PAS_4"/>
    <property type="match status" value="1"/>
</dbReference>
<evidence type="ECO:0000256" key="14">
    <source>
        <dbReference type="ARBA" id="ARBA00023012"/>
    </source>
</evidence>
<dbReference type="OrthoDB" id="9804263at2"/>
<dbReference type="InterPro" id="IPR003594">
    <property type="entry name" value="HATPase_dom"/>
</dbReference>
<dbReference type="SMART" id="SM00086">
    <property type="entry name" value="PAC"/>
    <property type="match status" value="1"/>
</dbReference>
<keyword evidence="10" id="KW-0547">Nucleotide-binding</keyword>
<dbReference type="Pfam" id="PF02518">
    <property type="entry name" value="HATPase_c"/>
    <property type="match status" value="1"/>
</dbReference>
<dbReference type="FunFam" id="1.10.287.130:FF:000002">
    <property type="entry name" value="Two-component osmosensing histidine kinase"/>
    <property type="match status" value="1"/>
</dbReference>
<dbReference type="InterPro" id="IPR000700">
    <property type="entry name" value="PAS-assoc_C"/>
</dbReference>
<comment type="caution">
    <text evidence="30">The sequence shown here is derived from an EMBL/GenBank/DDBJ whole genome shotgun (WGS) entry which is preliminary data.</text>
</comment>
<evidence type="ECO:0000256" key="23">
    <source>
        <dbReference type="SAM" id="Phobius"/>
    </source>
</evidence>
<keyword evidence="9 23" id="KW-0812">Transmembrane</keyword>
<dbReference type="SMART" id="SM00091">
    <property type="entry name" value="PAS"/>
    <property type="match status" value="2"/>
</dbReference>
<dbReference type="Gene3D" id="6.10.340.10">
    <property type="match status" value="1"/>
</dbReference>
<dbReference type="PROSITE" id="PS50894">
    <property type="entry name" value="HPT"/>
    <property type="match status" value="1"/>
</dbReference>
<gene>
    <name evidence="30" type="ORF">F9B85_05980</name>
</gene>
<evidence type="ECO:0000256" key="16">
    <source>
        <dbReference type="ARBA" id="ARBA00024867"/>
    </source>
</evidence>
<keyword evidence="31" id="KW-1185">Reference proteome</keyword>
<evidence type="ECO:0000313" key="30">
    <source>
        <dbReference type="EMBL" id="KAB2953451.1"/>
    </source>
</evidence>
<dbReference type="PROSITE" id="PS50112">
    <property type="entry name" value="PAS"/>
    <property type="match status" value="2"/>
</dbReference>
<dbReference type="PROSITE" id="PS50113">
    <property type="entry name" value="PAC"/>
    <property type="match status" value="2"/>
</dbReference>
<keyword evidence="22" id="KW-0175">Coiled coil</keyword>
<dbReference type="CDD" id="cd16922">
    <property type="entry name" value="HATPase_EvgS-ArcB-TorS-like"/>
    <property type="match status" value="1"/>
</dbReference>
<evidence type="ECO:0000256" key="15">
    <source>
        <dbReference type="ARBA" id="ARBA00023136"/>
    </source>
</evidence>
<keyword evidence="13 23" id="KW-1133">Transmembrane helix</keyword>
<dbReference type="Pfam" id="PF00512">
    <property type="entry name" value="HisKA"/>
    <property type="match status" value="1"/>
</dbReference>
<dbReference type="Proteomes" id="UP000468766">
    <property type="component" value="Unassembled WGS sequence"/>
</dbReference>
<evidence type="ECO:0000256" key="4">
    <source>
        <dbReference type="ARBA" id="ARBA00012438"/>
    </source>
</evidence>
<evidence type="ECO:0000256" key="17">
    <source>
        <dbReference type="ARBA" id="ARBA00064003"/>
    </source>
</evidence>
<dbReference type="PROSITE" id="PS50885">
    <property type="entry name" value="HAMP"/>
    <property type="match status" value="1"/>
</dbReference>
<dbReference type="InterPro" id="IPR036890">
    <property type="entry name" value="HATPase_C_sf"/>
</dbReference>
<evidence type="ECO:0000256" key="7">
    <source>
        <dbReference type="ARBA" id="ARBA00022553"/>
    </source>
</evidence>
<dbReference type="Pfam" id="PF13426">
    <property type="entry name" value="PAS_9"/>
    <property type="match status" value="1"/>
</dbReference>
<evidence type="ECO:0000256" key="8">
    <source>
        <dbReference type="ARBA" id="ARBA00022679"/>
    </source>
</evidence>
<dbReference type="Gene3D" id="1.10.287.130">
    <property type="match status" value="1"/>
</dbReference>
<dbReference type="RefSeq" id="WP_151619470.1">
    <property type="nucleotide sequence ID" value="NZ_WBXO01000003.1"/>
</dbReference>
<dbReference type="InterPro" id="IPR013656">
    <property type="entry name" value="PAS_4"/>
</dbReference>
<dbReference type="SUPFAM" id="SSF47384">
    <property type="entry name" value="Homodimeric domain of signal transducing histidine kinase"/>
    <property type="match status" value="1"/>
</dbReference>
<dbReference type="CDD" id="cd17546">
    <property type="entry name" value="REC_hyHK_CKI1_RcsC-like"/>
    <property type="match status" value="2"/>
</dbReference>
<dbReference type="InterPro" id="IPR036097">
    <property type="entry name" value="HisK_dim/P_sf"/>
</dbReference>
<comment type="function">
    <text evidence="16">May play the central regulatory role in sporulation. It may be an element of the effector pathway responsible for the activation of sporulation genes in response to nutritional stress. Spo0A may act in concert with spo0H (a sigma factor) to control the expression of some genes that are critical to the sporulation process.</text>
</comment>
<dbReference type="Gene3D" id="3.40.50.2300">
    <property type="match status" value="2"/>
</dbReference>
<dbReference type="Gene3D" id="1.20.120.160">
    <property type="entry name" value="HPT domain"/>
    <property type="match status" value="1"/>
</dbReference>
<dbReference type="SUPFAM" id="SSF55785">
    <property type="entry name" value="PYP-like sensor domain (PAS domain)"/>
    <property type="match status" value="2"/>
</dbReference>
<evidence type="ECO:0000259" key="26">
    <source>
        <dbReference type="PROSITE" id="PS50112"/>
    </source>
</evidence>
<dbReference type="EC" id="2.7.13.3" evidence="4"/>
<feature type="domain" description="HPt" evidence="29">
    <location>
        <begin position="1240"/>
        <end position="1335"/>
    </location>
</feature>
<keyword evidence="8" id="KW-0808">Transferase</keyword>
<keyword evidence="14" id="KW-0902">Two-component regulatory system</keyword>
<dbReference type="SUPFAM" id="SSF52172">
    <property type="entry name" value="CheY-like"/>
    <property type="match status" value="2"/>
</dbReference>
<dbReference type="PANTHER" id="PTHR45339">
    <property type="entry name" value="HYBRID SIGNAL TRANSDUCTION HISTIDINE KINASE J"/>
    <property type="match status" value="1"/>
</dbReference>
<evidence type="ECO:0000256" key="11">
    <source>
        <dbReference type="ARBA" id="ARBA00022777"/>
    </source>
</evidence>
<evidence type="ECO:0000256" key="6">
    <source>
        <dbReference type="ARBA" id="ARBA00022475"/>
    </source>
</evidence>
<dbReference type="PANTHER" id="PTHR45339:SF1">
    <property type="entry name" value="HYBRID SIGNAL TRANSDUCTION HISTIDINE KINASE J"/>
    <property type="match status" value="1"/>
</dbReference>
<organism evidence="30 31">
    <name type="scientific">Heliorestis acidaminivorans</name>
    <dbReference type="NCBI Taxonomy" id="553427"/>
    <lineage>
        <taxon>Bacteria</taxon>
        <taxon>Bacillati</taxon>
        <taxon>Bacillota</taxon>
        <taxon>Clostridia</taxon>
        <taxon>Eubacteriales</taxon>
        <taxon>Heliobacteriaceae</taxon>
        <taxon>Heliorestis</taxon>
    </lineage>
</organism>
<dbReference type="SMART" id="SM00304">
    <property type="entry name" value="HAMP"/>
    <property type="match status" value="1"/>
</dbReference>
<feature type="domain" description="PAC" evidence="27">
    <location>
        <begin position="493"/>
        <end position="547"/>
    </location>
</feature>
<dbReference type="SMART" id="SM00387">
    <property type="entry name" value="HATPase_c"/>
    <property type="match status" value="1"/>
</dbReference>
<protein>
    <recommendedName>
        <fullName evidence="19">Circadian input-output histidine kinase CikA</fullName>
        <ecNumber evidence="4">2.7.13.3</ecNumber>
    </recommendedName>
    <alternativeName>
        <fullName evidence="18">Sensory/regulatory protein RpfC</fullName>
    </alternativeName>
    <alternativeName>
        <fullName evidence="5">Stage 0 sporulation protein A homolog</fullName>
    </alternativeName>
</protein>
<feature type="coiled-coil region" evidence="22">
    <location>
        <begin position="659"/>
        <end position="693"/>
    </location>
</feature>
<feature type="domain" description="Histidine kinase" evidence="24">
    <location>
        <begin position="693"/>
        <end position="914"/>
    </location>
</feature>
<dbReference type="SMART" id="SM00388">
    <property type="entry name" value="HisKA"/>
    <property type="match status" value="1"/>
</dbReference>
<comment type="catalytic activity">
    <reaction evidence="1">
        <text>ATP + protein L-histidine = ADP + protein N-phospho-L-histidine.</text>
        <dbReference type="EC" id="2.7.13.3"/>
    </reaction>
</comment>
<evidence type="ECO:0000256" key="19">
    <source>
        <dbReference type="ARBA" id="ARBA00074306"/>
    </source>
</evidence>
<dbReference type="GO" id="GO:0005524">
    <property type="term" value="F:ATP binding"/>
    <property type="evidence" value="ECO:0007669"/>
    <property type="project" value="UniProtKB-KW"/>
</dbReference>
<dbReference type="InterPro" id="IPR004358">
    <property type="entry name" value="Sig_transdc_His_kin-like_C"/>
</dbReference>
<dbReference type="PRINTS" id="PR00344">
    <property type="entry name" value="BCTRLSENSOR"/>
</dbReference>
<evidence type="ECO:0000256" key="12">
    <source>
        <dbReference type="ARBA" id="ARBA00022840"/>
    </source>
</evidence>
<dbReference type="Gene3D" id="3.30.565.10">
    <property type="entry name" value="Histidine kinase-like ATPase, C-terminal domain"/>
    <property type="match status" value="1"/>
</dbReference>